<gene>
    <name evidence="4" type="ORF">SAMN04487824_10769</name>
</gene>
<dbReference type="Pfam" id="PF04203">
    <property type="entry name" value="Sortase"/>
    <property type="match status" value="1"/>
</dbReference>
<keyword evidence="3" id="KW-0472">Membrane</keyword>
<name>A0A1G6KCI5_9ACTN</name>
<dbReference type="EMBL" id="FMZL01000007">
    <property type="protein sequence ID" value="SDC28551.1"/>
    <property type="molecule type" value="Genomic_DNA"/>
</dbReference>
<evidence type="ECO:0000256" key="2">
    <source>
        <dbReference type="PIRSR" id="PIRSR605754-1"/>
    </source>
</evidence>
<dbReference type="Proteomes" id="UP000198528">
    <property type="component" value="Unassembled WGS sequence"/>
</dbReference>
<keyword evidence="1" id="KW-0378">Hydrolase</keyword>
<reference evidence="5" key="1">
    <citation type="submission" date="2016-10" db="EMBL/GenBank/DDBJ databases">
        <authorList>
            <person name="Varghese N."/>
            <person name="Submissions S."/>
        </authorList>
    </citation>
    <scope>NUCLEOTIDE SEQUENCE [LARGE SCALE GENOMIC DNA]</scope>
    <source>
        <strain evidence="5">DSM 22619</strain>
    </source>
</reference>
<dbReference type="InterPro" id="IPR023365">
    <property type="entry name" value="Sortase_dom-sf"/>
</dbReference>
<dbReference type="STRING" id="604330.SAMN04489857_1977"/>
<dbReference type="InterPro" id="IPR009835">
    <property type="entry name" value="SrtB"/>
</dbReference>
<protein>
    <submittedName>
        <fullName evidence="4">Sortase B</fullName>
    </submittedName>
</protein>
<dbReference type="GO" id="GO:0016787">
    <property type="term" value="F:hydrolase activity"/>
    <property type="evidence" value="ECO:0007669"/>
    <property type="project" value="UniProtKB-KW"/>
</dbReference>
<dbReference type="SUPFAM" id="SSF63817">
    <property type="entry name" value="Sortase"/>
    <property type="match status" value="1"/>
</dbReference>
<keyword evidence="5" id="KW-1185">Reference proteome</keyword>
<dbReference type="CDD" id="cd05826">
    <property type="entry name" value="Sortase_B"/>
    <property type="match status" value="1"/>
</dbReference>
<accession>A0A1G6KCI5</accession>
<evidence type="ECO:0000313" key="5">
    <source>
        <dbReference type="Proteomes" id="UP000198528"/>
    </source>
</evidence>
<evidence type="ECO:0000256" key="3">
    <source>
        <dbReference type="SAM" id="Phobius"/>
    </source>
</evidence>
<sequence length="256" mass="28410">MGASKPLRVCNRVFNVVLAALLVGATLFAGYSLWDNQQVYAEAKNVRDDLLNLRPKEGKDNRKAFEKLRKINPDVVAWITMDGTKIDYPIVQGEDDEEYLNKDVYGDFALSGSIFLDTQCNPSFTDAYSLVYGHHMENHLMFGDLDLYHDKKFFKKNKTGVLMTPDSTYGLEVLAVMTVNSSDSTIFSPTSWVKDCSGVLSYATQKAEHIHSDVAEKIGADTSQERIVALATCSSEGTEARTVLLARIVPYTGDGK</sequence>
<proteinExistence type="predicted"/>
<feature type="active site" description="Proton donor/acceptor" evidence="2">
    <location>
        <position position="134"/>
    </location>
</feature>
<feature type="transmembrane region" description="Helical" evidence="3">
    <location>
        <begin position="12"/>
        <end position="34"/>
    </location>
</feature>
<dbReference type="RefSeq" id="WP_090846085.1">
    <property type="nucleotide sequence ID" value="NZ_FMZL01000007.1"/>
</dbReference>
<evidence type="ECO:0000313" key="4">
    <source>
        <dbReference type="EMBL" id="SDC28551.1"/>
    </source>
</evidence>
<organism evidence="4 5">
    <name type="scientific">Parafannyhessea umbonata</name>
    <dbReference type="NCBI Taxonomy" id="604330"/>
    <lineage>
        <taxon>Bacteria</taxon>
        <taxon>Bacillati</taxon>
        <taxon>Actinomycetota</taxon>
        <taxon>Coriobacteriia</taxon>
        <taxon>Coriobacteriales</taxon>
        <taxon>Atopobiaceae</taxon>
        <taxon>Parafannyhessea</taxon>
    </lineage>
</organism>
<keyword evidence="3" id="KW-0812">Transmembrane</keyword>
<dbReference type="NCBIfam" id="TIGR03064">
    <property type="entry name" value="sortase_srtB"/>
    <property type="match status" value="1"/>
</dbReference>
<feature type="active site" description="Acyl-thioester intermediate" evidence="2">
    <location>
        <position position="233"/>
    </location>
</feature>
<evidence type="ECO:0000256" key="1">
    <source>
        <dbReference type="ARBA" id="ARBA00022801"/>
    </source>
</evidence>
<keyword evidence="3" id="KW-1133">Transmembrane helix</keyword>
<dbReference type="InterPro" id="IPR005754">
    <property type="entry name" value="Sortase"/>
</dbReference>
<dbReference type="Gene3D" id="2.40.260.10">
    <property type="entry name" value="Sortase"/>
    <property type="match status" value="1"/>
</dbReference>
<dbReference type="AlphaFoldDB" id="A0A1G6KCI5"/>